<dbReference type="CDD" id="cd07407">
    <property type="entry name" value="MPP_YHR202W_N"/>
    <property type="match status" value="1"/>
</dbReference>
<dbReference type="FunFam" id="3.90.780.10:FF:000008">
    <property type="entry name" value="Ser/Thr protein phosphatase family"/>
    <property type="match status" value="1"/>
</dbReference>
<protein>
    <recommendedName>
        <fullName evidence="7">Calcineurin-like phosphoesterase domain-containing protein</fullName>
    </recommendedName>
</protein>
<dbReference type="GO" id="GO:0016787">
    <property type="term" value="F:hydrolase activity"/>
    <property type="evidence" value="ECO:0007669"/>
    <property type="project" value="InterPro"/>
</dbReference>
<dbReference type="SUPFAM" id="SSF55816">
    <property type="entry name" value="5'-nucleotidase (syn. UDP-sugar hydrolase), C-terminal domain"/>
    <property type="match status" value="1"/>
</dbReference>
<evidence type="ECO:0000259" key="3">
    <source>
        <dbReference type="Pfam" id="PF00149"/>
    </source>
</evidence>
<feature type="domain" description="Putative 5'-nucleotidase C-terminal" evidence="4">
    <location>
        <begin position="366"/>
        <end position="574"/>
    </location>
</feature>
<dbReference type="SUPFAM" id="SSF56300">
    <property type="entry name" value="Metallo-dependent phosphatases"/>
    <property type="match status" value="1"/>
</dbReference>
<feature type="signal peptide" evidence="2">
    <location>
        <begin position="1"/>
        <end position="17"/>
    </location>
</feature>
<proteinExistence type="predicted"/>
<evidence type="ECO:0000313" key="6">
    <source>
        <dbReference type="Proteomes" id="UP000801428"/>
    </source>
</evidence>
<dbReference type="FunFam" id="3.60.21.10:FF:000043">
    <property type="entry name" value="Ser/Thr protein phosphatase family"/>
    <property type="match status" value="1"/>
</dbReference>
<dbReference type="InterPro" id="IPR029052">
    <property type="entry name" value="Metallo-depent_PP-like"/>
</dbReference>
<dbReference type="PANTHER" id="PTHR11575">
    <property type="entry name" value="5'-NUCLEOTIDASE-RELATED"/>
    <property type="match status" value="1"/>
</dbReference>
<evidence type="ECO:0008006" key="7">
    <source>
        <dbReference type="Google" id="ProtNLM"/>
    </source>
</evidence>
<evidence type="ECO:0000256" key="1">
    <source>
        <dbReference type="SAM" id="MobiDB-lite"/>
    </source>
</evidence>
<dbReference type="Proteomes" id="UP000801428">
    <property type="component" value="Unassembled WGS sequence"/>
</dbReference>
<keyword evidence="6" id="KW-1185">Reference proteome</keyword>
<dbReference type="AlphaFoldDB" id="A0A9P4W8B9"/>
<dbReference type="InterPro" id="IPR004843">
    <property type="entry name" value="Calcineurin-like_PHP"/>
</dbReference>
<dbReference type="GO" id="GO:0005576">
    <property type="term" value="C:extracellular region"/>
    <property type="evidence" value="ECO:0007669"/>
    <property type="project" value="UniProtKB-ARBA"/>
</dbReference>
<dbReference type="OrthoDB" id="7722975at2759"/>
<dbReference type="PIRSF" id="PIRSF017316">
    <property type="entry name" value="Pesterase_C1039"/>
    <property type="match status" value="1"/>
</dbReference>
<comment type="caution">
    <text evidence="5">The sequence shown here is derived from an EMBL/GenBank/DDBJ whole genome shotgun (WGS) entry which is preliminary data.</text>
</comment>
<dbReference type="Gene3D" id="3.90.780.10">
    <property type="entry name" value="5'-Nucleotidase, C-terminal domain"/>
    <property type="match status" value="2"/>
</dbReference>
<sequence>MFKSAALLLPLLRAVSCAQPEALEPIAAPLRELPWAQLNFLHTTDVHGWWGGHLQEASFSADWGDYVSFAKHLREKADAEGVDVLVVDTGDRVEGNAIYDSSKPRGKFTYEIAKEQHIDLISSGNHELYKADTAEGEYYHTVRDFQGSYLASNLDIYDPKTGYLEPLAPRYKKFTTKNQGIRILAFGFIFDFTGNANNTVVTRVEDTVNQDWFKEALKDKDLDLIVVFGHVDIRSPEYALLFSTIRAAHEDLPIQFFGGHSHIRDYKIFDDKSVALESGRYMETLGFMSIDGLRTGGLDNRAASPQKQDITFSRRYIDNNLFSLRHHSGKDKDSFPTAHGMNVSKAIGEARDSLGLTKKYGCAPHDLWISRCPYPHKESILSWIEEQVLPNSIAESPRLKSGGKALIIQNTGAIRFDIFKGAFTKDTKFLVSPFTSPLRLIKDVPYKAASQVIKLLNHGGPIVLEMMEANAFLQPPEVTAARFRPSLLSSSRPVGADGGRSQRPMLAEEPQLVPGYTTQDDAGSDGDDTVHSRIDFYNVPNCIQAAAGFDPAKKDEEPQIVDLMYNEFIQKWILMALQYVGQKYTSDDTEVYAQGKSFTDIMTDWVSEHWAHEGECPK</sequence>
<dbReference type="EMBL" id="SWKU01000012">
    <property type="protein sequence ID" value="KAF3002046.1"/>
    <property type="molecule type" value="Genomic_DNA"/>
</dbReference>
<evidence type="ECO:0000259" key="4">
    <source>
        <dbReference type="Pfam" id="PF21953"/>
    </source>
</evidence>
<feature type="chain" id="PRO_5040430555" description="Calcineurin-like phosphoesterase domain-containing protein" evidence="2">
    <location>
        <begin position="18"/>
        <end position="618"/>
    </location>
</feature>
<dbReference type="FunFam" id="3.90.780.10:FF:000009">
    <property type="entry name" value="Ser/Thr protein phosphatase family"/>
    <property type="match status" value="1"/>
</dbReference>
<dbReference type="PANTHER" id="PTHR11575:SF43">
    <property type="entry name" value="SER_THR PROTEIN PHOSPHATASE FAMILY (AFU_ORTHOLOGUE AFUA_3G04160)"/>
    <property type="match status" value="1"/>
</dbReference>
<feature type="domain" description="Calcineurin-like phosphoesterase" evidence="3">
    <location>
        <begin position="39"/>
        <end position="263"/>
    </location>
</feature>
<dbReference type="GO" id="GO:0005829">
    <property type="term" value="C:cytosol"/>
    <property type="evidence" value="ECO:0007669"/>
    <property type="project" value="TreeGrafter"/>
</dbReference>
<feature type="region of interest" description="Disordered" evidence="1">
    <location>
        <begin position="489"/>
        <end position="508"/>
    </location>
</feature>
<evidence type="ECO:0000313" key="5">
    <source>
        <dbReference type="EMBL" id="KAF3002046.1"/>
    </source>
</evidence>
<dbReference type="Gene3D" id="3.60.21.10">
    <property type="match status" value="1"/>
</dbReference>
<dbReference type="Pfam" id="PF00149">
    <property type="entry name" value="Metallophos"/>
    <property type="match status" value="1"/>
</dbReference>
<dbReference type="InterPro" id="IPR014485">
    <property type="entry name" value="Pesterase_C1039"/>
</dbReference>
<organism evidence="5 6">
    <name type="scientific">Curvularia kusanoi</name>
    <name type="common">Cochliobolus kusanoi</name>
    <dbReference type="NCBI Taxonomy" id="90978"/>
    <lineage>
        <taxon>Eukaryota</taxon>
        <taxon>Fungi</taxon>
        <taxon>Dikarya</taxon>
        <taxon>Ascomycota</taxon>
        <taxon>Pezizomycotina</taxon>
        <taxon>Dothideomycetes</taxon>
        <taxon>Pleosporomycetidae</taxon>
        <taxon>Pleosporales</taxon>
        <taxon>Pleosporineae</taxon>
        <taxon>Pleosporaceae</taxon>
        <taxon>Curvularia</taxon>
    </lineage>
</organism>
<dbReference type="InterPro" id="IPR006179">
    <property type="entry name" value="5_nucleotidase/apyrase"/>
</dbReference>
<accession>A0A9P4W8B9</accession>
<dbReference type="InterPro" id="IPR036907">
    <property type="entry name" value="5'-Nucleotdase_C_sf"/>
</dbReference>
<dbReference type="InterPro" id="IPR053828">
    <property type="entry name" value="Nucleosidase_C"/>
</dbReference>
<gene>
    <name evidence="5" type="ORF">E8E13_008995</name>
</gene>
<evidence type="ECO:0000256" key="2">
    <source>
        <dbReference type="SAM" id="SignalP"/>
    </source>
</evidence>
<dbReference type="Pfam" id="PF21953">
    <property type="entry name" value="NadN_nucleosid_C"/>
    <property type="match status" value="1"/>
</dbReference>
<keyword evidence="2" id="KW-0732">Signal</keyword>
<dbReference type="InterPro" id="IPR041823">
    <property type="entry name" value="YHR202W_N"/>
</dbReference>
<dbReference type="GO" id="GO:0009166">
    <property type="term" value="P:nucleotide catabolic process"/>
    <property type="evidence" value="ECO:0007669"/>
    <property type="project" value="InterPro"/>
</dbReference>
<name>A0A9P4W8B9_CURKU</name>
<reference evidence="5" key="1">
    <citation type="submission" date="2019-04" db="EMBL/GenBank/DDBJ databases">
        <title>Sequencing of skin fungus with MAO and IRED activity.</title>
        <authorList>
            <person name="Marsaioli A.J."/>
            <person name="Bonatto J.M.C."/>
            <person name="Reis Junior O."/>
        </authorList>
    </citation>
    <scope>NUCLEOTIDE SEQUENCE</scope>
    <source>
        <strain evidence="5">30M1</strain>
    </source>
</reference>